<sequence length="82" mass="8947">MSSLSHISRRLMSSSARSNGSLTVVRLKNGVRTVRMNRPRPMMNEIIADFQEAAADEETKVLVFTGTGPYYCAGVNLAGSLK</sequence>
<feature type="non-terminal residue" evidence="1">
    <location>
        <position position="1"/>
    </location>
</feature>
<organism evidence="1 2">
    <name type="scientific">Caligus rogercresseyi</name>
    <name type="common">Sea louse</name>
    <dbReference type="NCBI Taxonomy" id="217165"/>
    <lineage>
        <taxon>Eukaryota</taxon>
        <taxon>Metazoa</taxon>
        <taxon>Ecdysozoa</taxon>
        <taxon>Arthropoda</taxon>
        <taxon>Crustacea</taxon>
        <taxon>Multicrustacea</taxon>
        <taxon>Hexanauplia</taxon>
        <taxon>Copepoda</taxon>
        <taxon>Siphonostomatoida</taxon>
        <taxon>Caligidae</taxon>
        <taxon>Caligus</taxon>
    </lineage>
</organism>
<evidence type="ECO:0000313" key="2">
    <source>
        <dbReference type="Proteomes" id="UP000595437"/>
    </source>
</evidence>
<gene>
    <name evidence="1" type="ORF">FKW44_021067</name>
</gene>
<dbReference type="InterPro" id="IPR029045">
    <property type="entry name" value="ClpP/crotonase-like_dom_sf"/>
</dbReference>
<dbReference type="OrthoDB" id="409763at2759"/>
<accession>A0A7T8GQV7</accession>
<protein>
    <submittedName>
        <fullName evidence="1">B02724</fullName>
    </submittedName>
</protein>
<dbReference type="Gene3D" id="3.90.226.10">
    <property type="entry name" value="2-enoyl-CoA Hydratase, Chain A, domain 1"/>
    <property type="match status" value="1"/>
</dbReference>
<dbReference type="SUPFAM" id="SSF52096">
    <property type="entry name" value="ClpP/crotonase"/>
    <property type="match status" value="1"/>
</dbReference>
<dbReference type="EMBL" id="CP045904">
    <property type="protein sequence ID" value="QQP36080.1"/>
    <property type="molecule type" value="Genomic_DNA"/>
</dbReference>
<dbReference type="Proteomes" id="UP000595437">
    <property type="component" value="Chromosome 15"/>
</dbReference>
<keyword evidence="2" id="KW-1185">Reference proteome</keyword>
<dbReference type="AlphaFoldDB" id="A0A7T8GQV7"/>
<reference evidence="2" key="1">
    <citation type="submission" date="2021-01" db="EMBL/GenBank/DDBJ databases">
        <title>Caligus Genome Assembly.</title>
        <authorList>
            <person name="Gallardo-Escarate C."/>
        </authorList>
    </citation>
    <scope>NUCLEOTIDE SEQUENCE [LARGE SCALE GENOMIC DNA]</scope>
</reference>
<evidence type="ECO:0000313" key="1">
    <source>
        <dbReference type="EMBL" id="QQP36080.1"/>
    </source>
</evidence>
<name>A0A7T8GQV7_CALRO</name>
<proteinExistence type="predicted"/>